<accession>A0A315EAJ5</accession>
<dbReference type="InterPro" id="IPR014710">
    <property type="entry name" value="RmlC-like_jellyroll"/>
</dbReference>
<evidence type="ECO:0008006" key="3">
    <source>
        <dbReference type="Google" id="ProtNLM"/>
    </source>
</evidence>
<gene>
    <name evidence="1" type="ORF">B9Z37_05955</name>
</gene>
<sequence>MGEPIEVKRGQCLLTAGGVGPVWRVTQGVFKLERQGQDGPILVQLAQAGDLIGVEALCAEPYAFTSVALVNAQAVPHPVSQDLDRYTTMTQGFMQQQRQTCDMHRLRTGPIAQRLAYLLTMLGKQADGRVLPLPRKELPTLKEMARVVDSTFETVCRELNTLLPERKQARPASTGLWAVGPAFAMAV</sequence>
<protein>
    <recommendedName>
        <fullName evidence="3">Cyclic nucleotide-binding domain-containing protein</fullName>
    </recommendedName>
</protein>
<dbReference type="AlphaFoldDB" id="A0A315EAJ5"/>
<organism evidence="1 2">
    <name type="scientific">Limnohabitans parvus II-B4</name>
    <dbReference type="NCBI Taxonomy" id="1293052"/>
    <lineage>
        <taxon>Bacteria</taxon>
        <taxon>Pseudomonadati</taxon>
        <taxon>Pseudomonadota</taxon>
        <taxon>Betaproteobacteria</taxon>
        <taxon>Burkholderiales</taxon>
        <taxon>Comamonadaceae</taxon>
        <taxon>Limnohabitans</taxon>
    </lineage>
</organism>
<comment type="caution">
    <text evidence="1">The sequence shown here is derived from an EMBL/GenBank/DDBJ whole genome shotgun (WGS) entry which is preliminary data.</text>
</comment>
<proteinExistence type="predicted"/>
<reference evidence="1 2" key="1">
    <citation type="submission" date="2017-04" db="EMBL/GenBank/DDBJ databases">
        <title>Unexpected and diverse lifestyles within the genus Limnohabitans.</title>
        <authorList>
            <person name="Kasalicky V."/>
            <person name="Mehrshad M."/>
            <person name="Andrei S.-A."/>
            <person name="Salcher M."/>
            <person name="Kratochvilova H."/>
            <person name="Simek K."/>
            <person name="Ghai R."/>
        </authorList>
    </citation>
    <scope>NUCLEOTIDE SEQUENCE [LARGE SCALE GENOMIC DNA]</scope>
    <source>
        <strain evidence="1 2">II-B4</strain>
    </source>
</reference>
<dbReference type="SUPFAM" id="SSF51206">
    <property type="entry name" value="cAMP-binding domain-like"/>
    <property type="match status" value="1"/>
</dbReference>
<name>A0A315EAJ5_9BURK</name>
<dbReference type="Gene3D" id="2.60.120.10">
    <property type="entry name" value="Jelly Rolls"/>
    <property type="match status" value="1"/>
</dbReference>
<evidence type="ECO:0000313" key="2">
    <source>
        <dbReference type="Proteomes" id="UP000250790"/>
    </source>
</evidence>
<keyword evidence="2" id="KW-1185">Reference proteome</keyword>
<dbReference type="InterPro" id="IPR018490">
    <property type="entry name" value="cNMP-bd_dom_sf"/>
</dbReference>
<dbReference type="Proteomes" id="UP000250790">
    <property type="component" value="Unassembled WGS sequence"/>
</dbReference>
<evidence type="ECO:0000313" key="1">
    <source>
        <dbReference type="EMBL" id="PUE54109.1"/>
    </source>
</evidence>
<dbReference type="EMBL" id="NESN01000002">
    <property type="protein sequence ID" value="PUE54109.1"/>
    <property type="molecule type" value="Genomic_DNA"/>
</dbReference>